<organism evidence="2 3">
    <name type="scientific">Pholiota conissans</name>
    <dbReference type="NCBI Taxonomy" id="109636"/>
    <lineage>
        <taxon>Eukaryota</taxon>
        <taxon>Fungi</taxon>
        <taxon>Dikarya</taxon>
        <taxon>Basidiomycota</taxon>
        <taxon>Agaricomycotina</taxon>
        <taxon>Agaricomycetes</taxon>
        <taxon>Agaricomycetidae</taxon>
        <taxon>Agaricales</taxon>
        <taxon>Agaricineae</taxon>
        <taxon>Strophariaceae</taxon>
        <taxon>Pholiota</taxon>
    </lineage>
</organism>
<evidence type="ECO:0000313" key="3">
    <source>
        <dbReference type="Proteomes" id="UP000807469"/>
    </source>
</evidence>
<dbReference type="AlphaFoldDB" id="A0A9P5YNM2"/>
<proteinExistence type="predicted"/>
<evidence type="ECO:0000313" key="2">
    <source>
        <dbReference type="EMBL" id="KAF9470885.1"/>
    </source>
</evidence>
<reference evidence="2" key="1">
    <citation type="submission" date="2020-11" db="EMBL/GenBank/DDBJ databases">
        <authorList>
            <consortium name="DOE Joint Genome Institute"/>
            <person name="Ahrendt S."/>
            <person name="Riley R."/>
            <person name="Andreopoulos W."/>
            <person name="Labutti K."/>
            <person name="Pangilinan J."/>
            <person name="Ruiz-Duenas F.J."/>
            <person name="Barrasa J.M."/>
            <person name="Sanchez-Garcia M."/>
            <person name="Camarero S."/>
            <person name="Miyauchi S."/>
            <person name="Serrano A."/>
            <person name="Linde D."/>
            <person name="Babiker R."/>
            <person name="Drula E."/>
            <person name="Ayuso-Fernandez I."/>
            <person name="Pacheco R."/>
            <person name="Padilla G."/>
            <person name="Ferreira P."/>
            <person name="Barriuso J."/>
            <person name="Kellner H."/>
            <person name="Castanera R."/>
            <person name="Alfaro M."/>
            <person name="Ramirez L."/>
            <person name="Pisabarro A.G."/>
            <person name="Kuo A."/>
            <person name="Tritt A."/>
            <person name="Lipzen A."/>
            <person name="He G."/>
            <person name="Yan M."/>
            <person name="Ng V."/>
            <person name="Cullen D."/>
            <person name="Martin F."/>
            <person name="Rosso M.-N."/>
            <person name="Henrissat B."/>
            <person name="Hibbett D."/>
            <person name="Martinez A.T."/>
            <person name="Grigoriev I.V."/>
        </authorList>
    </citation>
    <scope>NUCLEOTIDE SEQUENCE</scope>
    <source>
        <strain evidence="2">CIRM-BRFM 674</strain>
    </source>
</reference>
<dbReference type="Proteomes" id="UP000807469">
    <property type="component" value="Unassembled WGS sequence"/>
</dbReference>
<sequence length="242" mass="28369">MHVALCNADFYPLIQIRTKGMSYEDKVAYRVKSGVPRTIDEWIADAKMRVNAPTANPHIRGPYLDYPLWQDDVECILNVVHEEVSVELSAVQNTKEFTLTLRVRIPPTTNYLMHYWQSPTVIIDKYTWNSHGSHSPDWLQTVQTERWFWQSRILMLEMMLYFARNIHHNSRVARRVSSWCSAMSTPVSGLLPRVRPRSYFDPVSPCKKRNHKPRASDLSARESKKLRKTLNEGSPSRRQKWK</sequence>
<feature type="region of interest" description="Disordered" evidence="1">
    <location>
        <begin position="202"/>
        <end position="242"/>
    </location>
</feature>
<keyword evidence="3" id="KW-1185">Reference proteome</keyword>
<dbReference type="EMBL" id="MU155819">
    <property type="protein sequence ID" value="KAF9470885.1"/>
    <property type="molecule type" value="Genomic_DNA"/>
</dbReference>
<name>A0A9P5YNM2_9AGAR</name>
<dbReference type="OrthoDB" id="3056352at2759"/>
<evidence type="ECO:0000256" key="1">
    <source>
        <dbReference type="SAM" id="MobiDB-lite"/>
    </source>
</evidence>
<protein>
    <submittedName>
        <fullName evidence="2">Uncharacterized protein</fullName>
    </submittedName>
</protein>
<gene>
    <name evidence="2" type="ORF">BDN70DRAFT_901765</name>
</gene>
<accession>A0A9P5YNM2</accession>
<comment type="caution">
    <text evidence="2">The sequence shown here is derived from an EMBL/GenBank/DDBJ whole genome shotgun (WGS) entry which is preliminary data.</text>
</comment>